<feature type="repeat" description="Cell wall-binding" evidence="2">
    <location>
        <begin position="468"/>
        <end position="487"/>
    </location>
</feature>
<feature type="repeat" description="Cell wall-binding" evidence="2">
    <location>
        <begin position="528"/>
        <end position="547"/>
    </location>
</feature>
<dbReference type="Gene3D" id="2.10.270.10">
    <property type="entry name" value="Cholin Binding"/>
    <property type="match status" value="4"/>
</dbReference>
<feature type="repeat" description="Cell wall-binding" evidence="2">
    <location>
        <begin position="508"/>
        <end position="527"/>
    </location>
</feature>
<dbReference type="Pfam" id="PF19127">
    <property type="entry name" value="Choline_bind_3"/>
    <property type="match status" value="3"/>
</dbReference>
<reference evidence="3 4" key="1">
    <citation type="submission" date="2019-08" db="EMBL/GenBank/DDBJ databases">
        <title>In-depth cultivation of the pig gut microbiome towards novel bacterial diversity and tailored functional studies.</title>
        <authorList>
            <person name="Wylensek D."/>
            <person name="Hitch T.C.A."/>
            <person name="Clavel T."/>
        </authorList>
    </citation>
    <scope>NUCLEOTIDE SEQUENCE [LARGE SCALE GENOMIC DNA]</scope>
    <source>
        <strain evidence="3 4">68-1-5</strain>
    </source>
</reference>
<dbReference type="Gene3D" id="1.20.1270.70">
    <property type="entry name" value="Designed single chain three-helix bundle"/>
    <property type="match status" value="1"/>
</dbReference>
<feature type="repeat" description="Cell wall-binding" evidence="2">
    <location>
        <begin position="568"/>
        <end position="587"/>
    </location>
</feature>
<sequence length="610" mass="68125">MLRDKKYNDTSRVAYIKRKRRKKNHMRGHNKMLAKVSCTIAAVALLGSIAPGKESVAADRTGAHAANYLLADASENALKAEAAFGEEKKAVFTDVSYSIEGIARSGGMVRVVVKGTDLPETLYYRLNYIPGTGEGEVSVQDGQKVTAVGTPQERAFFVQIPEADPYGDKIQWKIGVGTALDQEYFFSAYTIQTERDFSGITEATREALTREIQDYPGMQEGDYTAKSWEVYKAAVTKAMGILTGERPKEEECQNVLREILHARKVLVKQKNPSAAEFAGVYPSAAQIEAAGGTIRVTVKGKNLPETLYYGIHYTTEEGEEKNVRDNQQVTAAGTAEERNFEVQLPDASQHVDAEAWIIGVNSIPEDGYYIFENAIQILRTDRSKGRWIKDGKGYWYQNSDGKTYPTSILKKIDKEWYYFNAEGYASAEKWEQVNGAWYYFEASCKAAKGWKAVGNTWYFFETGTAKMQTGWIRDGETWYFADGNGAMQTGWLRQGNTWYFLDGSGAMKTGWVQTGGKWYYLAESGAMQTGWVKDGDAWYFLDGSGAMQTGWLQQGNTWYYLEGSGAMRTGWLQQGNTWYYLTGSGAMAAGGVLNIDGTSYRFDRSGAWIR</sequence>
<dbReference type="Pfam" id="PF01473">
    <property type="entry name" value="Choline_bind_1"/>
    <property type="match status" value="3"/>
</dbReference>
<evidence type="ECO:0000313" key="4">
    <source>
        <dbReference type="Proteomes" id="UP000434409"/>
    </source>
</evidence>
<evidence type="ECO:0000313" key="3">
    <source>
        <dbReference type="EMBL" id="MSR94346.1"/>
    </source>
</evidence>
<dbReference type="InterPro" id="IPR018337">
    <property type="entry name" value="Cell_wall/Cho-bd_repeat"/>
</dbReference>
<dbReference type="EMBL" id="VULY01000018">
    <property type="protein sequence ID" value="MSR94346.1"/>
    <property type="molecule type" value="Genomic_DNA"/>
</dbReference>
<proteinExistence type="predicted"/>
<dbReference type="AlphaFoldDB" id="A0A6N7V361"/>
<organism evidence="3 4">
    <name type="scientific">Suipraeoptans intestinalis</name>
    <dbReference type="NCBI Taxonomy" id="2606628"/>
    <lineage>
        <taxon>Bacteria</taxon>
        <taxon>Bacillati</taxon>
        <taxon>Bacillota</taxon>
        <taxon>Clostridia</taxon>
        <taxon>Lachnospirales</taxon>
        <taxon>Lachnospiraceae</taxon>
        <taxon>Suipraeoptans</taxon>
    </lineage>
</organism>
<dbReference type="PROSITE" id="PS51170">
    <property type="entry name" value="CW"/>
    <property type="match status" value="6"/>
</dbReference>
<feature type="repeat" description="Cell wall-binding" evidence="2">
    <location>
        <begin position="488"/>
        <end position="507"/>
    </location>
</feature>
<protein>
    <submittedName>
        <fullName evidence="3">N-acetylmuramoyl-L-alanine amidase family protein</fullName>
    </submittedName>
</protein>
<dbReference type="Proteomes" id="UP000434409">
    <property type="component" value="Unassembled WGS sequence"/>
</dbReference>
<dbReference type="SUPFAM" id="SSF69360">
    <property type="entry name" value="Cell wall binding repeat"/>
    <property type="match status" value="2"/>
</dbReference>
<keyword evidence="4" id="KW-1185">Reference proteome</keyword>
<evidence type="ECO:0000256" key="1">
    <source>
        <dbReference type="ARBA" id="ARBA00022737"/>
    </source>
</evidence>
<evidence type="ECO:0000256" key="2">
    <source>
        <dbReference type="PROSITE-ProRule" id="PRU00591"/>
    </source>
</evidence>
<name>A0A6N7V361_9FIRM</name>
<feature type="repeat" description="Cell wall-binding" evidence="2">
    <location>
        <begin position="548"/>
        <end position="567"/>
    </location>
</feature>
<accession>A0A6N7V361</accession>
<comment type="caution">
    <text evidence="3">The sequence shown here is derived from an EMBL/GenBank/DDBJ whole genome shotgun (WGS) entry which is preliminary data.</text>
</comment>
<keyword evidence="1" id="KW-0677">Repeat</keyword>
<gene>
    <name evidence="3" type="ORF">FYJ34_08765</name>
</gene>